<keyword evidence="6" id="KW-0282">Flagellum</keyword>
<feature type="compositionally biased region" description="Polar residues" evidence="5">
    <location>
        <begin position="28"/>
        <end position="40"/>
    </location>
</feature>
<dbReference type="NCBIfam" id="TIGR00205">
    <property type="entry name" value="fliE"/>
    <property type="match status" value="1"/>
</dbReference>
<evidence type="ECO:0000256" key="5">
    <source>
        <dbReference type="SAM" id="MobiDB-lite"/>
    </source>
</evidence>
<keyword evidence="6" id="KW-0969">Cilium</keyword>
<dbReference type="GO" id="GO:0071973">
    <property type="term" value="P:bacterial-type flagellum-dependent cell motility"/>
    <property type="evidence" value="ECO:0007669"/>
    <property type="project" value="InterPro"/>
</dbReference>
<evidence type="ECO:0000313" key="6">
    <source>
        <dbReference type="EMBL" id="ORC34280.1"/>
    </source>
</evidence>
<dbReference type="RefSeq" id="WP_083051521.1">
    <property type="nucleotide sequence ID" value="NZ_MWQY01000014.1"/>
</dbReference>
<dbReference type="EMBL" id="MWQY01000014">
    <property type="protein sequence ID" value="ORC34280.1"/>
    <property type="molecule type" value="Genomic_DNA"/>
</dbReference>
<dbReference type="GO" id="GO:0009425">
    <property type="term" value="C:bacterial-type flagellum basal body"/>
    <property type="evidence" value="ECO:0007669"/>
    <property type="project" value="UniProtKB-SubCell"/>
</dbReference>
<feature type="region of interest" description="Disordered" evidence="5">
    <location>
        <begin position="1"/>
        <end position="40"/>
    </location>
</feature>
<dbReference type="InterPro" id="IPR001624">
    <property type="entry name" value="FliE"/>
</dbReference>
<dbReference type="GO" id="GO:0003774">
    <property type="term" value="F:cytoskeletal motor activity"/>
    <property type="evidence" value="ECO:0007669"/>
    <property type="project" value="InterPro"/>
</dbReference>
<evidence type="ECO:0000256" key="1">
    <source>
        <dbReference type="ARBA" id="ARBA00004117"/>
    </source>
</evidence>
<reference evidence="6 7" key="1">
    <citation type="submission" date="2017-03" db="EMBL/GenBank/DDBJ databases">
        <title>Draft Genome sequence of Marispirochaeta sp. strain JC444.</title>
        <authorList>
            <person name="Shivani Y."/>
            <person name="Subhash Y."/>
            <person name="Sasikala C."/>
            <person name="Ramana C."/>
        </authorList>
    </citation>
    <scope>NUCLEOTIDE SEQUENCE [LARGE SCALE GENOMIC DNA]</scope>
    <source>
        <strain evidence="6 7">JC444</strain>
    </source>
</reference>
<dbReference type="PANTHER" id="PTHR34653">
    <property type="match status" value="1"/>
</dbReference>
<keyword evidence="7" id="KW-1185">Reference proteome</keyword>
<dbReference type="PANTHER" id="PTHR34653:SF1">
    <property type="entry name" value="FLAGELLAR HOOK-BASAL BODY COMPLEX PROTEIN FLIE"/>
    <property type="match status" value="1"/>
</dbReference>
<evidence type="ECO:0000256" key="4">
    <source>
        <dbReference type="NCBIfam" id="TIGR00205"/>
    </source>
</evidence>
<dbReference type="GO" id="GO:0005198">
    <property type="term" value="F:structural molecule activity"/>
    <property type="evidence" value="ECO:0007669"/>
    <property type="project" value="UniProtKB-UniRule"/>
</dbReference>
<dbReference type="PRINTS" id="PR01006">
    <property type="entry name" value="FLGHOOKFLIE"/>
</dbReference>
<dbReference type="Proteomes" id="UP000192343">
    <property type="component" value="Unassembled WGS sequence"/>
</dbReference>
<dbReference type="Pfam" id="PF02049">
    <property type="entry name" value="FliE"/>
    <property type="match status" value="1"/>
</dbReference>
<evidence type="ECO:0000256" key="3">
    <source>
        <dbReference type="ARBA" id="ARBA00023143"/>
    </source>
</evidence>
<evidence type="ECO:0000313" key="7">
    <source>
        <dbReference type="Proteomes" id="UP000192343"/>
    </source>
</evidence>
<proteinExistence type="inferred from homology"/>
<comment type="similarity">
    <text evidence="2">Belongs to the FliE family.</text>
</comment>
<dbReference type="AlphaFoldDB" id="A0A1Y1RW23"/>
<organism evidence="6 7">
    <name type="scientific">Marispirochaeta aestuarii</name>
    <dbReference type="NCBI Taxonomy" id="1963862"/>
    <lineage>
        <taxon>Bacteria</taxon>
        <taxon>Pseudomonadati</taxon>
        <taxon>Spirochaetota</taxon>
        <taxon>Spirochaetia</taxon>
        <taxon>Spirochaetales</taxon>
        <taxon>Spirochaetaceae</taxon>
        <taxon>Marispirochaeta</taxon>
    </lineage>
</organism>
<sequence>MDIFDSMHVSGHKIGLERTNPRHLSGKLPQNQPEDSSTTGFSQAMVKALNGANALQQESTSLTQAMLTDPESVDSHDVTIAMAKANMAVTMTKSVVDGAIRAYKEIISLR</sequence>
<keyword evidence="6" id="KW-0966">Cell projection</keyword>
<protein>
    <recommendedName>
        <fullName evidence="4">Flagellar hook-basal body complex protein FliE</fullName>
    </recommendedName>
</protein>
<gene>
    <name evidence="6" type="ORF">B4O97_13280</name>
</gene>
<evidence type="ECO:0000256" key="2">
    <source>
        <dbReference type="ARBA" id="ARBA00009272"/>
    </source>
</evidence>
<name>A0A1Y1RW23_9SPIO</name>
<accession>A0A1Y1RW23</accession>
<comment type="subcellular location">
    <subcellularLocation>
        <location evidence="1">Bacterial flagellum basal body</location>
    </subcellularLocation>
</comment>
<keyword evidence="3" id="KW-0975">Bacterial flagellum</keyword>
<dbReference type="STRING" id="1963862.B4O97_13280"/>
<comment type="caution">
    <text evidence="6">The sequence shown here is derived from an EMBL/GenBank/DDBJ whole genome shotgun (WGS) entry which is preliminary data.</text>
</comment>